<evidence type="ECO:0000313" key="10">
    <source>
        <dbReference type="EMBL" id="AJD23162.1"/>
    </source>
</evidence>
<comment type="catalytic activity">
    <reaction evidence="9">
        <text>an L-aminoacyl-L-amino acid + H2O = 2 an L-alpha-amino acid</text>
        <dbReference type="Rhea" id="RHEA:48940"/>
        <dbReference type="ChEBI" id="CHEBI:15377"/>
        <dbReference type="ChEBI" id="CHEBI:59869"/>
        <dbReference type="ChEBI" id="CHEBI:77460"/>
        <dbReference type="EC" id="3.4.13.19"/>
    </reaction>
</comment>
<dbReference type="InterPro" id="IPR032466">
    <property type="entry name" value="Metal_Hydrolase"/>
</dbReference>
<keyword evidence="7 9" id="KW-0482">Metalloprotease</keyword>
<sequence>MAPERQSLLSNAGFLVSLLALTSLVPVHAAITTPHPDYAKRAEHILKTTPLIDGHNDLPYALRRTTHNQIYNGKTPFETGLKGQTDLPRLRKGRLGGQFWSVYIGCPSDPNTPIDFPTYATRDTLEQIDVARRLADKYSKDLMYCDTPACAKKAFRQGKIGSFLGIEGGHQVGNSIAALRQAFYAGARYMTITHNCDNAWATAASTVRAGKPDLGMTSFGPELIKEMNRLGMLVDLSHVSHQTMRDVLKVTKAPVMFSHSSAYSVSKHLRNVPDDVLKTVAENNGVVMVTFVRSFVNVDNPDSVTIEDVVKHIFHIAKVAGWDHVGLGGDYDGTDELPKGLEDVSKYPDLIAKVLEHGATDEQVRKLVGENILRVWTDTEKVAKSIQKSGALPVEEVWQGRNWTQSLAKRSPVFIPTEGPANMEFGCD</sequence>
<dbReference type="InterPro" id="IPR008257">
    <property type="entry name" value="Pept_M19"/>
</dbReference>
<evidence type="ECO:0000256" key="7">
    <source>
        <dbReference type="ARBA" id="ARBA00023049"/>
    </source>
</evidence>
<dbReference type="PROSITE" id="PS51365">
    <property type="entry name" value="RENAL_DIPEPTIDASE_2"/>
    <property type="match status" value="1"/>
</dbReference>
<dbReference type="PANTHER" id="PTHR10443:SF12">
    <property type="entry name" value="DIPEPTIDASE"/>
    <property type="match status" value="1"/>
</dbReference>
<evidence type="ECO:0000256" key="1">
    <source>
        <dbReference type="ARBA" id="ARBA00003491"/>
    </source>
</evidence>
<reference evidence="10" key="1">
    <citation type="journal article" date="2015" name="Appl. Microbiol. Biotechnol.">
        <title>Genome and secretome analyses provide insights into keratin decomposition by novel proteases from the non-pathogenic fungus Onygena corvina.</title>
        <authorList>
            <person name="Huang Y."/>
            <person name="Busk P.K."/>
            <person name="Herbst F.A."/>
            <person name="Lange L."/>
        </authorList>
    </citation>
    <scope>NUCLEOTIDE SEQUENCE</scope>
    <source>
        <strain evidence="10">CBS 281.48</strain>
    </source>
</reference>
<dbReference type="GO" id="GO:0046872">
    <property type="term" value="F:metal ion binding"/>
    <property type="evidence" value="ECO:0007669"/>
    <property type="project" value="UniProtKB-UniRule"/>
</dbReference>
<organism evidence="10">
    <name type="scientific">Onygena corvina</name>
    <dbReference type="NCBI Taxonomy" id="180788"/>
    <lineage>
        <taxon>Eukaryota</taxon>
        <taxon>Fungi</taxon>
        <taxon>Dikarya</taxon>
        <taxon>Ascomycota</taxon>
        <taxon>Pezizomycotina</taxon>
        <taxon>Eurotiomycetes</taxon>
        <taxon>Eurotiomycetidae</taxon>
        <taxon>Onygenales</taxon>
        <taxon>Onygenaceae</taxon>
        <taxon>Onygena</taxon>
    </lineage>
</organism>
<dbReference type="AlphaFoldDB" id="A0A0B4VM56"/>
<comment type="function">
    <text evidence="1">Hydrolyzes a wide range of dipeptides.</text>
</comment>
<comment type="similarity">
    <text evidence="9">Belongs to the metallo-dependent hydrolases superfamily. Peptidase M19 family.</text>
</comment>
<feature type="chain" id="PRO_5005110587" description="Dipeptidase" evidence="9">
    <location>
        <begin position="30"/>
        <end position="428"/>
    </location>
</feature>
<keyword evidence="8" id="KW-1015">Disulfide bond</keyword>
<accession>A0A0B4VM56</accession>
<dbReference type="Pfam" id="PF01244">
    <property type="entry name" value="Peptidase_M19"/>
    <property type="match status" value="1"/>
</dbReference>
<dbReference type="GO" id="GO:0006508">
    <property type="term" value="P:proteolysis"/>
    <property type="evidence" value="ECO:0007669"/>
    <property type="project" value="UniProtKB-KW"/>
</dbReference>
<evidence type="ECO:0000256" key="4">
    <source>
        <dbReference type="ARBA" id="ARBA00022801"/>
    </source>
</evidence>
<keyword evidence="5 9" id="KW-0862">Zinc</keyword>
<dbReference type="EC" id="3.4.13.19" evidence="9"/>
<protein>
    <recommendedName>
        <fullName evidence="9">Dipeptidase</fullName>
        <ecNumber evidence="9">3.4.13.19</ecNumber>
    </recommendedName>
</protein>
<evidence type="ECO:0000256" key="2">
    <source>
        <dbReference type="ARBA" id="ARBA00022670"/>
    </source>
</evidence>
<dbReference type="CDD" id="cd01301">
    <property type="entry name" value="rDP_like"/>
    <property type="match status" value="1"/>
</dbReference>
<keyword evidence="2 9" id="KW-0645">Protease</keyword>
<dbReference type="SUPFAM" id="SSF51556">
    <property type="entry name" value="Metallo-dependent hydrolases"/>
    <property type="match status" value="1"/>
</dbReference>
<dbReference type="Gene3D" id="3.20.20.140">
    <property type="entry name" value="Metal-dependent hydrolases"/>
    <property type="match status" value="1"/>
</dbReference>
<keyword evidence="9" id="KW-0732">Signal</keyword>
<evidence type="ECO:0000256" key="3">
    <source>
        <dbReference type="ARBA" id="ARBA00022723"/>
    </source>
</evidence>
<name>A0A0B4VM56_9EURO</name>
<evidence type="ECO:0000256" key="9">
    <source>
        <dbReference type="RuleBase" id="RU341113"/>
    </source>
</evidence>
<keyword evidence="6 9" id="KW-0224">Dipeptidase</keyword>
<evidence type="ECO:0000256" key="8">
    <source>
        <dbReference type="ARBA" id="ARBA00023157"/>
    </source>
</evidence>
<comment type="cofactor">
    <cofactor evidence="9">
        <name>Zn(2+)</name>
        <dbReference type="ChEBI" id="CHEBI:29105"/>
    </cofactor>
</comment>
<keyword evidence="3 9" id="KW-0479">Metal-binding</keyword>
<dbReference type="GO" id="GO:0070573">
    <property type="term" value="F:metallodipeptidase activity"/>
    <property type="evidence" value="ECO:0007669"/>
    <property type="project" value="InterPro"/>
</dbReference>
<evidence type="ECO:0000256" key="6">
    <source>
        <dbReference type="ARBA" id="ARBA00022997"/>
    </source>
</evidence>
<keyword evidence="4 9" id="KW-0378">Hydrolase</keyword>
<dbReference type="EMBL" id="KP290835">
    <property type="protein sequence ID" value="AJD23162.1"/>
    <property type="molecule type" value="mRNA"/>
</dbReference>
<proteinExistence type="evidence at transcript level"/>
<feature type="signal peptide" evidence="9">
    <location>
        <begin position="1"/>
        <end position="29"/>
    </location>
</feature>
<dbReference type="PANTHER" id="PTHR10443">
    <property type="entry name" value="MICROSOMAL DIPEPTIDASE"/>
    <property type="match status" value="1"/>
</dbReference>
<evidence type="ECO:0000256" key="5">
    <source>
        <dbReference type="ARBA" id="ARBA00022833"/>
    </source>
</evidence>